<dbReference type="PIRSF" id="PIRSF001413">
    <property type="entry name" value="Trp_syn_beta"/>
    <property type="match status" value="1"/>
</dbReference>
<feature type="modified residue" description="N6-(pyridoxal phosphate)lysine" evidence="12">
    <location>
        <position position="111"/>
    </location>
</feature>
<comment type="cofactor">
    <cofactor evidence="1 12">
        <name>pyridoxal 5'-phosphate</name>
        <dbReference type="ChEBI" id="CHEBI:597326"/>
    </cofactor>
</comment>
<evidence type="ECO:0000256" key="8">
    <source>
        <dbReference type="ARBA" id="ARBA00022898"/>
    </source>
</evidence>
<organism evidence="14 15">
    <name type="scientific">Cellulomonas algicola</name>
    <dbReference type="NCBI Taxonomy" id="2071633"/>
    <lineage>
        <taxon>Bacteria</taxon>
        <taxon>Bacillati</taxon>
        <taxon>Actinomycetota</taxon>
        <taxon>Actinomycetes</taxon>
        <taxon>Micrococcales</taxon>
        <taxon>Cellulomonadaceae</taxon>
        <taxon>Cellulomonas</taxon>
    </lineage>
</organism>
<dbReference type="InterPro" id="IPR001926">
    <property type="entry name" value="TrpB-like_PALP"/>
</dbReference>
<keyword evidence="10 12" id="KW-0456">Lyase</keyword>
<evidence type="ECO:0000256" key="10">
    <source>
        <dbReference type="ARBA" id="ARBA00023239"/>
    </source>
</evidence>
<protein>
    <recommendedName>
        <fullName evidence="12">Tryptophan synthase beta chain</fullName>
        <ecNumber evidence="12">4.2.1.20</ecNumber>
    </recommendedName>
</protein>
<sequence length="438" mass="46784">MTARRGAGPSDTPLHLDTAGGPLATHAGPYFGDFGGRYVPEALIAALDELDTEYHKALSDPAFGRELARLHRTYTGRPSPLTEVPRFARHVGEGVRVFLKREDLNHTGSHKINNVLGQALLVKRMGKTRVIAETGAGQHGVATATAAALLDLECVVYMGEEDTQRQALNVARMELLGATVVPVTIGSRTLKDAINEALRDWVANVETTHYLLGTVTGPHPFPEMVRDFHKIIGEEARAQLLEEIGRLPDAVAACVGGGSNAMGIFNAFLDDADVRLFGFEAGGAGISSGRHAARFSGGLPGVLHGAKSYLLQDEDGQTLPSHSVSAGLDYPSVGPEHAWLHDIGRAQYRPVTDDEAMEAFRLLCRTEGIIPAIESAHALAGAIQLGREAATWRGDDGHDPVLLVNLSGRGDKDVATAAAWFGLIEDEPVVLADENEQL</sequence>
<evidence type="ECO:0000256" key="6">
    <source>
        <dbReference type="ARBA" id="ARBA00022605"/>
    </source>
</evidence>
<evidence type="ECO:0000313" key="15">
    <source>
        <dbReference type="Proteomes" id="UP000288246"/>
    </source>
</evidence>
<keyword evidence="7 12" id="KW-0822">Tryptophan biosynthesis</keyword>
<dbReference type="Pfam" id="PF00291">
    <property type="entry name" value="PALP"/>
    <property type="match status" value="1"/>
</dbReference>
<feature type="domain" description="Tryptophan synthase beta chain-like PALP" evidence="13">
    <location>
        <begin position="75"/>
        <end position="392"/>
    </location>
</feature>
<comment type="catalytic activity">
    <reaction evidence="11 12">
        <text>(1S,2R)-1-C-(indol-3-yl)glycerol 3-phosphate + L-serine = D-glyceraldehyde 3-phosphate + L-tryptophan + H2O</text>
        <dbReference type="Rhea" id="RHEA:10532"/>
        <dbReference type="ChEBI" id="CHEBI:15377"/>
        <dbReference type="ChEBI" id="CHEBI:33384"/>
        <dbReference type="ChEBI" id="CHEBI:57912"/>
        <dbReference type="ChEBI" id="CHEBI:58866"/>
        <dbReference type="ChEBI" id="CHEBI:59776"/>
        <dbReference type="EC" id="4.2.1.20"/>
    </reaction>
</comment>
<comment type="caution">
    <text evidence="14">The sequence shown here is derived from an EMBL/GenBank/DDBJ whole genome shotgun (WGS) entry which is preliminary data.</text>
</comment>
<accession>A0A401UZG6</accession>
<evidence type="ECO:0000259" key="13">
    <source>
        <dbReference type="Pfam" id="PF00291"/>
    </source>
</evidence>
<evidence type="ECO:0000256" key="3">
    <source>
        <dbReference type="ARBA" id="ARBA00004733"/>
    </source>
</evidence>
<dbReference type="EC" id="4.2.1.20" evidence="12"/>
<evidence type="ECO:0000256" key="7">
    <source>
        <dbReference type="ARBA" id="ARBA00022822"/>
    </source>
</evidence>
<reference evidence="14 15" key="1">
    <citation type="submission" date="2018-11" db="EMBL/GenBank/DDBJ databases">
        <title>Draft genome sequence of Cellulomonas takizawaensis strain TKZ-21.</title>
        <authorList>
            <person name="Yamamura H."/>
            <person name="Hayashi T."/>
            <person name="Hamada M."/>
            <person name="Serisawa Y."/>
            <person name="Matsuyama K."/>
            <person name="Nakagawa Y."/>
            <person name="Otoguro M."/>
            <person name="Yanagida F."/>
            <person name="Hayakawa M."/>
        </authorList>
    </citation>
    <scope>NUCLEOTIDE SEQUENCE [LARGE SCALE GENOMIC DNA]</scope>
    <source>
        <strain evidence="14 15">TKZ-21</strain>
    </source>
</reference>
<keyword evidence="8 12" id="KW-0663">Pyridoxal phosphate</keyword>
<keyword evidence="15" id="KW-1185">Reference proteome</keyword>
<dbReference type="FunFam" id="3.40.50.1100:FF:000001">
    <property type="entry name" value="Tryptophan synthase beta chain"/>
    <property type="match status" value="1"/>
</dbReference>
<dbReference type="NCBIfam" id="TIGR00263">
    <property type="entry name" value="trpB"/>
    <property type="match status" value="1"/>
</dbReference>
<evidence type="ECO:0000256" key="1">
    <source>
        <dbReference type="ARBA" id="ARBA00001933"/>
    </source>
</evidence>
<dbReference type="AlphaFoldDB" id="A0A401UZG6"/>
<dbReference type="HAMAP" id="MF_00133">
    <property type="entry name" value="Trp_synth_beta"/>
    <property type="match status" value="1"/>
</dbReference>
<dbReference type="SUPFAM" id="SSF53686">
    <property type="entry name" value="Tryptophan synthase beta subunit-like PLP-dependent enzymes"/>
    <property type="match status" value="1"/>
</dbReference>
<evidence type="ECO:0000256" key="2">
    <source>
        <dbReference type="ARBA" id="ARBA00002786"/>
    </source>
</evidence>
<dbReference type="GO" id="GO:0005737">
    <property type="term" value="C:cytoplasm"/>
    <property type="evidence" value="ECO:0007669"/>
    <property type="project" value="TreeGrafter"/>
</dbReference>
<dbReference type="GO" id="GO:0004834">
    <property type="term" value="F:tryptophan synthase activity"/>
    <property type="evidence" value="ECO:0007669"/>
    <property type="project" value="UniProtKB-UniRule"/>
</dbReference>
<dbReference type="FunFam" id="3.40.50.1100:FF:000004">
    <property type="entry name" value="Tryptophan synthase beta chain"/>
    <property type="match status" value="1"/>
</dbReference>
<dbReference type="Proteomes" id="UP000288246">
    <property type="component" value="Unassembled WGS sequence"/>
</dbReference>
<dbReference type="EMBL" id="BHYL01000110">
    <property type="protein sequence ID" value="GCD20004.1"/>
    <property type="molecule type" value="Genomic_DNA"/>
</dbReference>
<gene>
    <name evidence="14" type="primary">trpB_1</name>
    <name evidence="12" type="synonym">trpB</name>
    <name evidence="14" type="ORF">CTKZ_15660</name>
</gene>
<dbReference type="InterPro" id="IPR006654">
    <property type="entry name" value="Trp_synth_beta"/>
</dbReference>
<dbReference type="Gene3D" id="3.40.50.1100">
    <property type="match status" value="2"/>
</dbReference>
<dbReference type="CDD" id="cd06446">
    <property type="entry name" value="Trp-synth_B"/>
    <property type="match status" value="1"/>
</dbReference>
<dbReference type="PROSITE" id="PS00168">
    <property type="entry name" value="TRP_SYNTHASE_BETA"/>
    <property type="match status" value="1"/>
</dbReference>
<proteinExistence type="inferred from homology"/>
<evidence type="ECO:0000256" key="12">
    <source>
        <dbReference type="HAMAP-Rule" id="MF_00133"/>
    </source>
</evidence>
<evidence type="ECO:0000313" key="14">
    <source>
        <dbReference type="EMBL" id="GCD20004.1"/>
    </source>
</evidence>
<comment type="subunit">
    <text evidence="5 12">Tetramer of two alpha and two beta chains.</text>
</comment>
<name>A0A401UZG6_9CELL</name>
<dbReference type="InterPro" id="IPR023026">
    <property type="entry name" value="Trp_synth_beta/beta-like"/>
</dbReference>
<comment type="function">
    <text evidence="2 12">The beta subunit is responsible for the synthesis of L-tryptophan from indole and L-serine.</text>
</comment>
<dbReference type="InterPro" id="IPR006653">
    <property type="entry name" value="Trp_synth_b_CS"/>
</dbReference>
<dbReference type="PANTHER" id="PTHR48077:SF3">
    <property type="entry name" value="TRYPTOPHAN SYNTHASE"/>
    <property type="match status" value="1"/>
</dbReference>
<keyword evidence="9 12" id="KW-0057">Aromatic amino acid biosynthesis</keyword>
<keyword evidence="6 12" id="KW-0028">Amino-acid biosynthesis</keyword>
<dbReference type="InterPro" id="IPR036052">
    <property type="entry name" value="TrpB-like_PALP_sf"/>
</dbReference>
<evidence type="ECO:0000256" key="5">
    <source>
        <dbReference type="ARBA" id="ARBA00011270"/>
    </source>
</evidence>
<comment type="pathway">
    <text evidence="3 12">Amino-acid biosynthesis; L-tryptophan biosynthesis; L-tryptophan from chorismate: step 5/5.</text>
</comment>
<evidence type="ECO:0000256" key="11">
    <source>
        <dbReference type="ARBA" id="ARBA00049047"/>
    </source>
</evidence>
<dbReference type="PANTHER" id="PTHR48077">
    <property type="entry name" value="TRYPTOPHAN SYNTHASE-RELATED"/>
    <property type="match status" value="1"/>
</dbReference>
<evidence type="ECO:0000256" key="4">
    <source>
        <dbReference type="ARBA" id="ARBA00009982"/>
    </source>
</evidence>
<comment type="similarity">
    <text evidence="4 12">Belongs to the TrpB family.</text>
</comment>
<dbReference type="UniPathway" id="UPA00035">
    <property type="reaction ID" value="UER00044"/>
</dbReference>
<evidence type="ECO:0000256" key="9">
    <source>
        <dbReference type="ARBA" id="ARBA00023141"/>
    </source>
</evidence>